<reference evidence="1" key="1">
    <citation type="submission" date="2013-12" db="EMBL/GenBank/DDBJ databases">
        <title>The Genome Sequence of Aphanomyces invadans NJM9701.</title>
        <authorList>
            <consortium name="The Broad Institute Genomics Platform"/>
            <person name="Russ C."/>
            <person name="Tyler B."/>
            <person name="van West P."/>
            <person name="Dieguez-Uribeondo J."/>
            <person name="Young S.K."/>
            <person name="Zeng Q."/>
            <person name="Gargeya S."/>
            <person name="Fitzgerald M."/>
            <person name="Abouelleil A."/>
            <person name="Alvarado L."/>
            <person name="Chapman S.B."/>
            <person name="Gainer-Dewar J."/>
            <person name="Goldberg J."/>
            <person name="Griggs A."/>
            <person name="Gujja S."/>
            <person name="Hansen M."/>
            <person name="Howarth C."/>
            <person name="Imamovic A."/>
            <person name="Ireland A."/>
            <person name="Larimer J."/>
            <person name="McCowan C."/>
            <person name="Murphy C."/>
            <person name="Pearson M."/>
            <person name="Poon T.W."/>
            <person name="Priest M."/>
            <person name="Roberts A."/>
            <person name="Saif S."/>
            <person name="Shea T."/>
            <person name="Sykes S."/>
            <person name="Wortman J."/>
            <person name="Nusbaum C."/>
            <person name="Birren B."/>
        </authorList>
    </citation>
    <scope>NUCLEOTIDE SEQUENCE [LARGE SCALE GENOMIC DNA]</scope>
    <source>
        <strain evidence="1">NJM9701</strain>
    </source>
</reference>
<accession>A0A024UEX8</accession>
<evidence type="ECO:0000313" key="1">
    <source>
        <dbReference type="EMBL" id="ETW04203.1"/>
    </source>
</evidence>
<sequence length="212" mass="24093">MIHRGVGRIWHSKRKQVAVGTLQRTASGGIDKTADPTRRALDNHVVGLALRSQSCSLRCRRGMCQRVTATVAELPARAALAAVCAARMRLGKSGCRFRPLRLCFAADRALGRVGLVVVDILKQACEVKLVATFSCEDRRPQRRELVQTNWTLVLLRQTHRHLVFQGWVRHFRLQCSKRLSRCCDFEHIQVAVRALQRSRRRGCHPALPRQFK</sequence>
<dbReference type="VEuPathDB" id="FungiDB:H310_04547"/>
<dbReference type="GeneID" id="20081597"/>
<gene>
    <name evidence="1" type="ORF">H310_04547</name>
</gene>
<proteinExistence type="predicted"/>
<protein>
    <submittedName>
        <fullName evidence="1">Uncharacterized protein</fullName>
    </submittedName>
</protein>
<dbReference type="RefSeq" id="XP_008867159.1">
    <property type="nucleotide sequence ID" value="XM_008868937.1"/>
</dbReference>
<organism evidence="1">
    <name type="scientific">Aphanomyces invadans</name>
    <dbReference type="NCBI Taxonomy" id="157072"/>
    <lineage>
        <taxon>Eukaryota</taxon>
        <taxon>Sar</taxon>
        <taxon>Stramenopiles</taxon>
        <taxon>Oomycota</taxon>
        <taxon>Saprolegniomycetes</taxon>
        <taxon>Saprolegniales</taxon>
        <taxon>Verrucalvaceae</taxon>
        <taxon>Aphanomyces</taxon>
    </lineage>
</organism>
<dbReference type="EMBL" id="KI913958">
    <property type="protein sequence ID" value="ETW04203.1"/>
    <property type="molecule type" value="Genomic_DNA"/>
</dbReference>
<name>A0A024UEX8_9STRA</name>
<dbReference type="AlphaFoldDB" id="A0A024UEX8"/>